<dbReference type="SUPFAM" id="SSF102588">
    <property type="entry name" value="LmbE-like"/>
    <property type="match status" value="1"/>
</dbReference>
<dbReference type="InterPro" id="IPR024078">
    <property type="entry name" value="LmbE-like_dom_sf"/>
</dbReference>
<keyword evidence="3" id="KW-1185">Reference proteome</keyword>
<dbReference type="PANTHER" id="PTHR12993">
    <property type="entry name" value="N-ACETYLGLUCOSAMINYL-PHOSPHATIDYLINOSITOL DE-N-ACETYLASE-RELATED"/>
    <property type="match status" value="1"/>
</dbReference>
<sequence length="292" mass="31887">MTTPDAMSPDAMPRTLVAFHAHPDDEALLTSGTMAKAAAEGHRVVLVVATDGALGLADSGYGGPDELAARRWNELLESARALGVARVETLGHADSGMGPETFPDPPGKRRFITVDVDEAAEALAEILREEDADVLLSYDENGGYGHRDHVRVHEVGARAAELAGTPRVLEATVPRDLLVRALHLVARFYRFPDDFDMASFERAYSARRDITHRISVGRFAAQKRASMRAHASQASADGDADRTLAAFLRIPRPLYDVVFCREWFRDPLHKGPVARDIFGGLPPRAARTDTKE</sequence>
<proteinExistence type="predicted"/>
<keyword evidence="1" id="KW-0862">Zinc</keyword>
<dbReference type="Gene3D" id="3.40.50.10320">
    <property type="entry name" value="LmbE-like"/>
    <property type="match status" value="1"/>
</dbReference>
<evidence type="ECO:0000313" key="3">
    <source>
        <dbReference type="Proteomes" id="UP001501288"/>
    </source>
</evidence>
<comment type="caution">
    <text evidence="2">The sequence shown here is derived from an EMBL/GenBank/DDBJ whole genome shotgun (WGS) entry which is preliminary data.</text>
</comment>
<dbReference type="InterPro" id="IPR003737">
    <property type="entry name" value="GlcNAc_PI_deacetylase-related"/>
</dbReference>
<evidence type="ECO:0000256" key="1">
    <source>
        <dbReference type="ARBA" id="ARBA00022833"/>
    </source>
</evidence>
<evidence type="ECO:0000313" key="2">
    <source>
        <dbReference type="EMBL" id="GAA1533894.1"/>
    </source>
</evidence>
<gene>
    <name evidence="2" type="ORF">GCM10009762_05300</name>
</gene>
<organism evidence="2 3">
    <name type="scientific">Dermacoccus barathri</name>
    <dbReference type="NCBI Taxonomy" id="322601"/>
    <lineage>
        <taxon>Bacteria</taxon>
        <taxon>Bacillati</taxon>
        <taxon>Actinomycetota</taxon>
        <taxon>Actinomycetes</taxon>
        <taxon>Micrococcales</taxon>
        <taxon>Dermacoccaceae</taxon>
        <taxon>Dermacoccus</taxon>
    </lineage>
</organism>
<dbReference type="PANTHER" id="PTHR12993:SF26">
    <property type="entry name" value="1D-MYO-INOSITOL 2-ACETAMIDO-2-DEOXY-ALPHA-D-GLUCOPYRANOSIDE DEACETYLASE"/>
    <property type="match status" value="1"/>
</dbReference>
<dbReference type="EMBL" id="BAAANV010000015">
    <property type="protein sequence ID" value="GAA1533894.1"/>
    <property type="molecule type" value="Genomic_DNA"/>
</dbReference>
<dbReference type="Proteomes" id="UP001501288">
    <property type="component" value="Unassembled WGS sequence"/>
</dbReference>
<reference evidence="2 3" key="1">
    <citation type="journal article" date="2019" name="Int. J. Syst. Evol. Microbiol.">
        <title>The Global Catalogue of Microorganisms (GCM) 10K type strain sequencing project: providing services to taxonomists for standard genome sequencing and annotation.</title>
        <authorList>
            <consortium name="The Broad Institute Genomics Platform"/>
            <consortium name="The Broad Institute Genome Sequencing Center for Infectious Disease"/>
            <person name="Wu L."/>
            <person name="Ma J."/>
        </authorList>
    </citation>
    <scope>NUCLEOTIDE SEQUENCE [LARGE SCALE GENOMIC DNA]</scope>
    <source>
        <strain evidence="2 3">JCM 14588</strain>
    </source>
</reference>
<accession>A0ABN2B5B6</accession>
<dbReference type="Pfam" id="PF02585">
    <property type="entry name" value="PIG-L"/>
    <property type="match status" value="1"/>
</dbReference>
<protein>
    <submittedName>
        <fullName evidence="2">PIG-L family deacetylase</fullName>
    </submittedName>
</protein>
<name>A0ABN2B5B6_9MICO</name>
<dbReference type="RefSeq" id="WP_346029609.1">
    <property type="nucleotide sequence ID" value="NZ_BAAANV010000015.1"/>
</dbReference>